<evidence type="ECO:0000313" key="4">
    <source>
        <dbReference type="Proteomes" id="UP000595349"/>
    </source>
</evidence>
<dbReference type="AlphaFoldDB" id="A0A7T6ZE43"/>
<evidence type="ECO:0000256" key="1">
    <source>
        <dbReference type="ARBA" id="ARBA00022723"/>
    </source>
</evidence>
<name>A0A7T6ZE43_9BACI</name>
<dbReference type="GO" id="GO:0016829">
    <property type="term" value="F:lyase activity"/>
    <property type="evidence" value="ECO:0007669"/>
    <property type="project" value="UniProtKB-KW"/>
</dbReference>
<evidence type="ECO:0000313" key="3">
    <source>
        <dbReference type="EMBL" id="QQK81819.1"/>
    </source>
</evidence>
<dbReference type="Proteomes" id="UP000595349">
    <property type="component" value="Chromosome"/>
</dbReference>
<dbReference type="GO" id="GO:0046872">
    <property type="term" value="F:metal ion binding"/>
    <property type="evidence" value="ECO:0007669"/>
    <property type="project" value="UniProtKB-KW"/>
</dbReference>
<sequence length="273" mass="30048">MLTLITEQFPLSLAKTSQAILYVGHGSRVNEGNEQFEVFIDHVKKNYDKKIIQEVAYIELVSPTILEGIELCIEQGATKIAVVPVLLLSASHAKVDIPRELERAKEVYPEVTFSYGRPFGIEDDVIDVAVDRLTDVGLSALGENHQEREDCTVLVVGRGSSDGKQPSDVAKIARLIYEKIACNNVETCFLAATTPTVEQGLAKVEKLEASHVYVLPYLLFTGVLMEELAEMLGEREGKTGTKYTLCDFLGSDDGLSGVLARRTEETLKREGNV</sequence>
<dbReference type="Gene3D" id="3.40.50.1400">
    <property type="match status" value="2"/>
</dbReference>
<proteinExistence type="predicted"/>
<dbReference type="CDD" id="cd03414">
    <property type="entry name" value="CbiX_SirB_C"/>
    <property type="match status" value="1"/>
</dbReference>
<gene>
    <name evidence="3" type="ORF">HUG20_02105</name>
</gene>
<dbReference type="SUPFAM" id="SSF53800">
    <property type="entry name" value="Chelatase"/>
    <property type="match status" value="1"/>
</dbReference>
<evidence type="ECO:0000256" key="2">
    <source>
        <dbReference type="ARBA" id="ARBA00023239"/>
    </source>
</evidence>
<accession>A0A7T6ZE43</accession>
<keyword evidence="1" id="KW-0479">Metal-binding</keyword>
<dbReference type="InterPro" id="IPR002762">
    <property type="entry name" value="CbiX-like"/>
</dbReference>
<protein>
    <submittedName>
        <fullName evidence="3">Sirohydrochlorin chelatase</fullName>
    </submittedName>
</protein>
<reference evidence="3 4" key="1">
    <citation type="submission" date="2020-06" db="EMBL/GenBank/DDBJ databases">
        <title>Genomic analysis of Salicibibacter sp. NKC21-4.</title>
        <authorList>
            <person name="Oh Y.J."/>
        </authorList>
    </citation>
    <scope>NUCLEOTIDE SEQUENCE [LARGE SCALE GENOMIC DNA]</scope>
    <source>
        <strain evidence="3 4">NKC21-4</strain>
    </source>
</reference>
<dbReference type="PANTHER" id="PTHR33542">
    <property type="entry name" value="SIROHYDROCHLORIN FERROCHELATASE, CHLOROPLASTIC"/>
    <property type="match status" value="1"/>
</dbReference>
<organism evidence="3 4">
    <name type="scientific">Salicibibacter cibi</name>
    <dbReference type="NCBI Taxonomy" id="2743001"/>
    <lineage>
        <taxon>Bacteria</taxon>
        <taxon>Bacillati</taxon>
        <taxon>Bacillota</taxon>
        <taxon>Bacilli</taxon>
        <taxon>Bacillales</taxon>
        <taxon>Bacillaceae</taxon>
        <taxon>Salicibibacter</taxon>
    </lineage>
</organism>
<dbReference type="KEGG" id="scib:HUG20_02105"/>
<dbReference type="CDD" id="cd03416">
    <property type="entry name" value="CbiX_SirB_N"/>
    <property type="match status" value="1"/>
</dbReference>
<keyword evidence="4" id="KW-1185">Reference proteome</keyword>
<dbReference type="InterPro" id="IPR050963">
    <property type="entry name" value="Sirohydro_Cobaltochel/CbiX"/>
</dbReference>
<keyword evidence="2" id="KW-0456">Lyase</keyword>
<dbReference type="Pfam" id="PF01903">
    <property type="entry name" value="CbiX"/>
    <property type="match status" value="2"/>
</dbReference>
<dbReference type="PANTHER" id="PTHR33542:SF3">
    <property type="entry name" value="SIROHYDROCHLORIN FERROCHELATASE, CHLOROPLASTIC"/>
    <property type="match status" value="1"/>
</dbReference>
<dbReference type="EMBL" id="CP054706">
    <property type="protein sequence ID" value="QQK81819.1"/>
    <property type="molecule type" value="Genomic_DNA"/>
</dbReference>